<reference evidence="3" key="1">
    <citation type="journal article" date="2009" name="Genome Res.">
        <title>Comparative genomic analyses of the human fungal pathogens Coccidioides and their relatives.</title>
        <authorList>
            <person name="Sharpton T.J."/>
            <person name="Stajich J.E."/>
            <person name="Rounsley S.D."/>
            <person name="Gardner M.J."/>
            <person name="Wortman J.R."/>
            <person name="Jordar V.S."/>
            <person name="Maiti R."/>
            <person name="Kodira C.D."/>
            <person name="Neafsey D.E."/>
            <person name="Zeng Q."/>
            <person name="Hung C.-Y."/>
            <person name="McMahan C."/>
            <person name="Muszewska A."/>
            <person name="Grynberg M."/>
            <person name="Mandel M.A."/>
            <person name="Kellner E.M."/>
            <person name="Barker B.M."/>
            <person name="Galgiani J.N."/>
            <person name="Orbach M.J."/>
            <person name="Kirkland T.N."/>
            <person name="Cole G.T."/>
            <person name="Henn M.R."/>
            <person name="Birren B.W."/>
            <person name="Taylor J.W."/>
        </authorList>
    </citation>
    <scope>NUCLEOTIDE SEQUENCE [LARGE SCALE GENOMIC DNA]</scope>
    <source>
        <strain evidence="3">UAMH 1704</strain>
    </source>
</reference>
<feature type="compositionally biased region" description="Basic and acidic residues" evidence="1">
    <location>
        <begin position="30"/>
        <end position="39"/>
    </location>
</feature>
<gene>
    <name evidence="2" type="ORF">UREG_04493</name>
</gene>
<evidence type="ECO:0000313" key="2">
    <source>
        <dbReference type="EMBL" id="EEP79647.1"/>
    </source>
</evidence>
<organism evidence="2 3">
    <name type="scientific">Uncinocarpus reesii (strain UAMH 1704)</name>
    <dbReference type="NCBI Taxonomy" id="336963"/>
    <lineage>
        <taxon>Eukaryota</taxon>
        <taxon>Fungi</taxon>
        <taxon>Dikarya</taxon>
        <taxon>Ascomycota</taxon>
        <taxon>Pezizomycotina</taxon>
        <taxon>Eurotiomycetes</taxon>
        <taxon>Eurotiomycetidae</taxon>
        <taxon>Onygenales</taxon>
        <taxon>Onygenaceae</taxon>
        <taxon>Uncinocarpus</taxon>
    </lineage>
</organism>
<dbReference type="HOGENOM" id="CLU_3126124_0_0_1"/>
<feature type="compositionally biased region" description="Basic and acidic residues" evidence="1">
    <location>
        <begin position="11"/>
        <end position="23"/>
    </location>
</feature>
<dbReference type="GeneID" id="8442357"/>
<proteinExistence type="predicted"/>
<dbReference type="EMBL" id="CH476616">
    <property type="protein sequence ID" value="EEP79647.1"/>
    <property type="molecule type" value="Genomic_DNA"/>
</dbReference>
<feature type="compositionally biased region" description="Polar residues" evidence="1">
    <location>
        <begin position="40"/>
        <end position="50"/>
    </location>
</feature>
<dbReference type="AlphaFoldDB" id="C4JPB1"/>
<sequence length="50" mass="5624">MGIKNYAQDVRTARNKETVKEFHGLSPSREAFDDADPQKNKGTQQKTAES</sequence>
<dbReference type="RefSeq" id="XP_002544976.1">
    <property type="nucleotide sequence ID" value="XM_002544930.1"/>
</dbReference>
<accession>C4JPB1</accession>
<evidence type="ECO:0000256" key="1">
    <source>
        <dbReference type="SAM" id="MobiDB-lite"/>
    </source>
</evidence>
<dbReference type="KEGG" id="ure:UREG_04493"/>
<dbReference type="Proteomes" id="UP000002058">
    <property type="component" value="Unassembled WGS sequence"/>
</dbReference>
<protein>
    <submittedName>
        <fullName evidence="2">Uncharacterized protein</fullName>
    </submittedName>
</protein>
<dbReference type="InParanoid" id="C4JPB1"/>
<keyword evidence="3" id="KW-1185">Reference proteome</keyword>
<dbReference type="VEuPathDB" id="FungiDB:UREG_04493"/>
<name>C4JPB1_UNCRE</name>
<evidence type="ECO:0000313" key="3">
    <source>
        <dbReference type="Proteomes" id="UP000002058"/>
    </source>
</evidence>
<feature type="region of interest" description="Disordered" evidence="1">
    <location>
        <begin position="1"/>
        <end position="50"/>
    </location>
</feature>